<dbReference type="GO" id="GO:0005886">
    <property type="term" value="C:plasma membrane"/>
    <property type="evidence" value="ECO:0007669"/>
    <property type="project" value="UniProtKB-SubCell"/>
</dbReference>
<dbReference type="GO" id="GO:0005524">
    <property type="term" value="F:ATP binding"/>
    <property type="evidence" value="ECO:0007669"/>
    <property type="project" value="UniProtKB-KW"/>
</dbReference>
<evidence type="ECO:0000256" key="5">
    <source>
        <dbReference type="ARBA" id="ARBA00022519"/>
    </source>
</evidence>
<dbReference type="GO" id="GO:0000155">
    <property type="term" value="F:phosphorelay sensor kinase activity"/>
    <property type="evidence" value="ECO:0007669"/>
    <property type="project" value="InterPro"/>
</dbReference>
<evidence type="ECO:0000256" key="2">
    <source>
        <dbReference type="ARBA" id="ARBA00004429"/>
    </source>
</evidence>
<evidence type="ECO:0000256" key="12">
    <source>
        <dbReference type="ARBA" id="ARBA00022989"/>
    </source>
</evidence>
<evidence type="ECO:0000256" key="3">
    <source>
        <dbReference type="ARBA" id="ARBA00012438"/>
    </source>
</evidence>
<keyword evidence="12 15" id="KW-1133">Transmembrane helix</keyword>
<dbReference type="InterPro" id="IPR003594">
    <property type="entry name" value="HATPase_dom"/>
</dbReference>
<dbReference type="Gene3D" id="3.30.565.10">
    <property type="entry name" value="Histidine kinase-like ATPase, C-terminal domain"/>
    <property type="match status" value="1"/>
</dbReference>
<dbReference type="SUPFAM" id="SSF55874">
    <property type="entry name" value="ATPase domain of HSP90 chaperone/DNA topoisomerase II/histidine kinase"/>
    <property type="match status" value="1"/>
</dbReference>
<evidence type="ECO:0000313" key="18">
    <source>
        <dbReference type="EMBL" id="PSV11729.1"/>
    </source>
</evidence>
<keyword evidence="6" id="KW-0597">Phosphoprotein</keyword>
<evidence type="ECO:0000313" key="19">
    <source>
        <dbReference type="Proteomes" id="UP000240530"/>
    </source>
</evidence>
<evidence type="ECO:0000256" key="15">
    <source>
        <dbReference type="SAM" id="Phobius"/>
    </source>
</evidence>
<dbReference type="SMART" id="SM00304">
    <property type="entry name" value="HAMP"/>
    <property type="match status" value="1"/>
</dbReference>
<name>A0A2T3KWH8_PHOLD</name>
<dbReference type="Pfam" id="PF00512">
    <property type="entry name" value="HisKA"/>
    <property type="match status" value="1"/>
</dbReference>
<dbReference type="Proteomes" id="UP000240530">
    <property type="component" value="Unassembled WGS sequence"/>
</dbReference>
<dbReference type="PANTHER" id="PTHR44936:SF5">
    <property type="entry name" value="SENSOR HISTIDINE KINASE ENVZ"/>
    <property type="match status" value="1"/>
</dbReference>
<organism evidence="18 19">
    <name type="scientific">Photobacterium leiognathi subsp. mandapamensis</name>
    <name type="common">Photobacterium mandapamensis</name>
    <dbReference type="NCBI Taxonomy" id="48408"/>
    <lineage>
        <taxon>Bacteria</taxon>
        <taxon>Pseudomonadati</taxon>
        <taxon>Pseudomonadota</taxon>
        <taxon>Gammaproteobacteria</taxon>
        <taxon>Vibrionales</taxon>
        <taxon>Vibrionaceae</taxon>
        <taxon>Photobacterium</taxon>
    </lineage>
</organism>
<dbReference type="CDD" id="cd00075">
    <property type="entry name" value="HATPase"/>
    <property type="match status" value="1"/>
</dbReference>
<dbReference type="Pfam" id="PF02518">
    <property type="entry name" value="HATPase_c"/>
    <property type="match status" value="1"/>
</dbReference>
<protein>
    <recommendedName>
        <fullName evidence="3">histidine kinase</fullName>
        <ecNumber evidence="3">2.7.13.3</ecNumber>
    </recommendedName>
</protein>
<dbReference type="SMART" id="SM00388">
    <property type="entry name" value="HisKA"/>
    <property type="match status" value="1"/>
</dbReference>
<evidence type="ECO:0000256" key="13">
    <source>
        <dbReference type="ARBA" id="ARBA00023012"/>
    </source>
</evidence>
<dbReference type="CDD" id="cd06225">
    <property type="entry name" value="HAMP"/>
    <property type="match status" value="1"/>
</dbReference>
<dbReference type="PANTHER" id="PTHR44936">
    <property type="entry name" value="SENSOR PROTEIN CREC"/>
    <property type="match status" value="1"/>
</dbReference>
<proteinExistence type="predicted"/>
<keyword evidence="7" id="KW-0808">Transferase</keyword>
<dbReference type="PROSITE" id="PS50885">
    <property type="entry name" value="HAMP"/>
    <property type="match status" value="1"/>
</dbReference>
<dbReference type="AlphaFoldDB" id="A0A2T3KWH8"/>
<comment type="catalytic activity">
    <reaction evidence="1">
        <text>ATP + protein L-histidine = ADP + protein N-phospho-L-histidine.</text>
        <dbReference type="EC" id="2.7.13.3"/>
    </reaction>
</comment>
<dbReference type="InterPro" id="IPR003660">
    <property type="entry name" value="HAMP_dom"/>
</dbReference>
<accession>A0A2T3KWH8</accession>
<evidence type="ECO:0000256" key="4">
    <source>
        <dbReference type="ARBA" id="ARBA00022475"/>
    </source>
</evidence>
<feature type="transmembrane region" description="Helical" evidence="15">
    <location>
        <begin position="204"/>
        <end position="222"/>
    </location>
</feature>
<comment type="subcellular location">
    <subcellularLocation>
        <location evidence="2">Cell inner membrane</location>
        <topology evidence="2">Multi-pass membrane protein</topology>
    </subcellularLocation>
</comment>
<feature type="domain" description="HAMP" evidence="17">
    <location>
        <begin position="223"/>
        <end position="275"/>
    </location>
</feature>
<keyword evidence="8 15" id="KW-0812">Transmembrane</keyword>
<dbReference type="InterPro" id="IPR003661">
    <property type="entry name" value="HisK_dim/P_dom"/>
</dbReference>
<keyword evidence="14 15" id="KW-0472">Membrane</keyword>
<dbReference type="SUPFAM" id="SSF47384">
    <property type="entry name" value="Homodimeric domain of signal transducing histidine kinase"/>
    <property type="match status" value="1"/>
</dbReference>
<evidence type="ECO:0000256" key="8">
    <source>
        <dbReference type="ARBA" id="ARBA00022692"/>
    </source>
</evidence>
<evidence type="ECO:0000259" key="17">
    <source>
        <dbReference type="PROSITE" id="PS50885"/>
    </source>
</evidence>
<dbReference type="InterPro" id="IPR004358">
    <property type="entry name" value="Sig_transdc_His_kin-like_C"/>
</dbReference>
<dbReference type="CDD" id="cd00082">
    <property type="entry name" value="HisKA"/>
    <property type="match status" value="1"/>
</dbReference>
<dbReference type="RefSeq" id="WP_023935223.1">
    <property type="nucleotide sequence ID" value="NZ_CP131585.1"/>
</dbReference>
<keyword evidence="13" id="KW-0902">Two-component regulatory system</keyword>
<evidence type="ECO:0000256" key="1">
    <source>
        <dbReference type="ARBA" id="ARBA00000085"/>
    </source>
</evidence>
<evidence type="ECO:0000256" key="6">
    <source>
        <dbReference type="ARBA" id="ARBA00022553"/>
    </source>
</evidence>
<evidence type="ECO:0000259" key="16">
    <source>
        <dbReference type="PROSITE" id="PS50109"/>
    </source>
</evidence>
<sequence length="481" mass="54619">MNWKSLWPKSLVSRTLWLTLLAVFLAQIIATSIWYTQSKKRDLEGLRSTSASMATMFASTVNFFQSLPLEYRHIVLEQLRNMGGTRFFVSFNEEEINIAPIKNTEQKETAVSVFKTVLHDKLPKLPNIQVEFSRPETLHVLKNDVLLSDLPRSWVHNTLSLEPLNPPILVVQIELDKNQWLYIAALLPAPYMMLKDEIITRQQFIFLTFSTLLLLLFTYIMVRKQTRPLKQLADAANSLSLDIYQPPLKEQGASELVTATQAFNRMQLRLRKYIEDREQLFSSISHDLKTPITRLRLRAELIDDDEKIDKFNHDLDELEMMVKGALQCVKETDLHENLTDVDIEHLLTSIAESHNHHGIKVTLPTDPILPITAKPLALKRCLSNLIDNGVKYGESVVISTIDSNEQLIITIHDQGNGIPEDKLKAVFEPYVRLATDSNGHGLGMGISRNIIRAHGGKLTIKNSIKGGLLVTVVLPRLLKNA</sequence>
<dbReference type="SMART" id="SM00387">
    <property type="entry name" value="HATPase_c"/>
    <property type="match status" value="1"/>
</dbReference>
<dbReference type="EMBL" id="PYNS01000005">
    <property type="protein sequence ID" value="PSV11729.1"/>
    <property type="molecule type" value="Genomic_DNA"/>
</dbReference>
<dbReference type="InterPro" id="IPR036890">
    <property type="entry name" value="HATPase_C_sf"/>
</dbReference>
<keyword evidence="4" id="KW-1003">Cell membrane</keyword>
<dbReference type="Pfam" id="PF00672">
    <property type="entry name" value="HAMP"/>
    <property type="match status" value="1"/>
</dbReference>
<dbReference type="PRINTS" id="PR00344">
    <property type="entry name" value="BCTRLSENSOR"/>
</dbReference>
<evidence type="ECO:0000256" key="10">
    <source>
        <dbReference type="ARBA" id="ARBA00022777"/>
    </source>
</evidence>
<keyword evidence="11" id="KW-0067">ATP-binding</keyword>
<dbReference type="InterPro" id="IPR036097">
    <property type="entry name" value="HisK_dim/P_sf"/>
</dbReference>
<feature type="domain" description="Histidine kinase" evidence="16">
    <location>
        <begin position="283"/>
        <end position="478"/>
    </location>
</feature>
<evidence type="ECO:0000256" key="9">
    <source>
        <dbReference type="ARBA" id="ARBA00022741"/>
    </source>
</evidence>
<evidence type="ECO:0000256" key="7">
    <source>
        <dbReference type="ARBA" id="ARBA00022679"/>
    </source>
</evidence>
<keyword evidence="5" id="KW-0997">Cell inner membrane</keyword>
<dbReference type="EC" id="2.7.13.3" evidence="3"/>
<dbReference type="Gene3D" id="1.10.287.130">
    <property type="match status" value="1"/>
</dbReference>
<keyword evidence="10" id="KW-0418">Kinase</keyword>
<dbReference type="InterPro" id="IPR005467">
    <property type="entry name" value="His_kinase_dom"/>
</dbReference>
<reference evidence="18 19" key="1">
    <citation type="submission" date="2018-03" db="EMBL/GenBank/DDBJ databases">
        <title>Whole genome sequencing of Histamine producing bacteria.</title>
        <authorList>
            <person name="Butler K."/>
        </authorList>
    </citation>
    <scope>NUCLEOTIDE SEQUENCE [LARGE SCALE GENOMIC DNA]</scope>
    <source>
        <strain evidence="18 19">Res.4.1</strain>
    </source>
</reference>
<evidence type="ECO:0000256" key="14">
    <source>
        <dbReference type="ARBA" id="ARBA00023136"/>
    </source>
</evidence>
<evidence type="ECO:0000256" key="11">
    <source>
        <dbReference type="ARBA" id="ARBA00022840"/>
    </source>
</evidence>
<keyword evidence="9" id="KW-0547">Nucleotide-binding</keyword>
<dbReference type="PROSITE" id="PS50109">
    <property type="entry name" value="HIS_KIN"/>
    <property type="match status" value="1"/>
</dbReference>
<gene>
    <name evidence="18" type="ORF">C0W93_07525</name>
</gene>
<dbReference type="InterPro" id="IPR050980">
    <property type="entry name" value="2C_sensor_his_kinase"/>
</dbReference>
<comment type="caution">
    <text evidence="18">The sequence shown here is derived from an EMBL/GenBank/DDBJ whole genome shotgun (WGS) entry which is preliminary data.</text>
</comment>